<feature type="region of interest" description="Disordered" evidence="1">
    <location>
        <begin position="372"/>
        <end position="406"/>
    </location>
</feature>
<evidence type="ECO:0000256" key="1">
    <source>
        <dbReference type="SAM" id="MobiDB-lite"/>
    </source>
</evidence>
<comment type="caution">
    <text evidence="2">The sequence shown here is derived from an EMBL/GenBank/DDBJ whole genome shotgun (WGS) entry which is preliminary data.</text>
</comment>
<protein>
    <recommendedName>
        <fullName evidence="4">GDSL-like lipase/acylhydrolase family protein</fullName>
    </recommendedName>
</protein>
<gene>
    <name evidence="2" type="ORF">C7410_1239</name>
</gene>
<dbReference type="Proteomes" id="UP000247772">
    <property type="component" value="Unassembled WGS sequence"/>
</dbReference>
<evidence type="ECO:0008006" key="4">
    <source>
        <dbReference type="Google" id="ProtNLM"/>
    </source>
</evidence>
<dbReference type="InterPro" id="IPR001087">
    <property type="entry name" value="GDSL"/>
</dbReference>
<dbReference type="EMBL" id="QJSQ01000023">
    <property type="protein sequence ID" value="PYE18193.1"/>
    <property type="molecule type" value="Genomic_DNA"/>
</dbReference>
<dbReference type="RefSeq" id="WP_181439980.1">
    <property type="nucleotide sequence ID" value="NZ_QJSQ01000023.1"/>
</dbReference>
<sequence length="406" mass="44372">MSRSRKFLLVACFGALTVAGLFARLTFPGLSRRPAAPVAVAAEAPSGRIRFAVLGDSNSQSYHDTLTLGGPGMRGGKWSATTWQWTEVLGQLRGDQIDLGQWGAWGTGKYRAILGEAFGFLARTPPKVDYLYNFAISGATCDQLMGKSQRQAIRLVDLMDTEPQAWRGGIVFIRIGDNDLSSDGLFDEMSRDRAAPHPAAVIDACIKSIGEAVALIRKNHPDTYVVLSTAASAADWPGAFDSWQSAREIANIDAGVDRFNNGLRALAAADRHVYVIEDEAWFRSMWGQRDEQGRPDYKTVHLSPGWAVTNTSGDDPHNAFLADSHAGVVWNTLWTQYLVASLNSAFGMHIKPITDAEVVEFLRPGFESARTASASRRERARETGQLRVNAKTGLDVRQRTSGQEAQ</sequence>
<dbReference type="InterPro" id="IPR036514">
    <property type="entry name" value="SGNH_hydro_sf"/>
</dbReference>
<dbReference type="GO" id="GO:0016788">
    <property type="term" value="F:hydrolase activity, acting on ester bonds"/>
    <property type="evidence" value="ECO:0007669"/>
    <property type="project" value="InterPro"/>
</dbReference>
<dbReference type="Gene3D" id="3.40.50.1110">
    <property type="entry name" value="SGNH hydrolase"/>
    <property type="match status" value="1"/>
</dbReference>
<organism evidence="2 3">
    <name type="scientific">Paraburkholderia silvatlantica</name>
    <dbReference type="NCBI Taxonomy" id="321895"/>
    <lineage>
        <taxon>Bacteria</taxon>
        <taxon>Pseudomonadati</taxon>
        <taxon>Pseudomonadota</taxon>
        <taxon>Betaproteobacteria</taxon>
        <taxon>Burkholderiales</taxon>
        <taxon>Burkholderiaceae</taxon>
        <taxon>Paraburkholderia</taxon>
    </lineage>
</organism>
<dbReference type="SUPFAM" id="SSF52266">
    <property type="entry name" value="SGNH hydrolase"/>
    <property type="match status" value="1"/>
</dbReference>
<name>A0A2V4TVQ3_9BURK</name>
<accession>A0A2V4TVQ3</accession>
<reference evidence="2 3" key="1">
    <citation type="submission" date="2018-06" db="EMBL/GenBank/DDBJ databases">
        <title>Genomic Encyclopedia of Type Strains, Phase IV (KMG-V): Genome sequencing to study the core and pangenomes of soil and plant-associated prokaryotes.</title>
        <authorList>
            <person name="Whitman W."/>
        </authorList>
    </citation>
    <scope>NUCLEOTIDE SEQUENCE [LARGE SCALE GENOMIC DNA]</scope>
    <source>
        <strain evidence="2 3">SRCL-318</strain>
    </source>
</reference>
<evidence type="ECO:0000313" key="2">
    <source>
        <dbReference type="EMBL" id="PYE18193.1"/>
    </source>
</evidence>
<dbReference type="Pfam" id="PF00657">
    <property type="entry name" value="Lipase_GDSL"/>
    <property type="match status" value="1"/>
</dbReference>
<feature type="compositionally biased region" description="Basic and acidic residues" evidence="1">
    <location>
        <begin position="375"/>
        <end position="384"/>
    </location>
</feature>
<evidence type="ECO:0000313" key="3">
    <source>
        <dbReference type="Proteomes" id="UP000247772"/>
    </source>
</evidence>
<proteinExistence type="predicted"/>
<dbReference type="AlphaFoldDB" id="A0A2V4TVQ3"/>